<sequence length="960" mass="101205">MPDLCFSSYAQTAVGRALRQVDPGRGPLASPTFRPGLTIRKPDGSTSQLTGPDLAVLGAGAVVGLDPRALVRTDPPAGATEVEPNYLASVELAPVELPWLLTPARPGGDQDAQRLRPWLVLVVVVDRPGVLRPGRPLPVLTADVAELPDLDDSWAWAHVQQPAAGAAAPPGLPALTAQAVARLVCPRQLHPSMRWLACLVPAFAGGRAAGLGLRLEGVEHAGAWDVGTPGTVQLPVYASWSFATGEEGDFEHLVRRLRPLDKDQLRGLGVRMVNIATPWAADPRPLAGTSGPATVPVCGALRSFADTPPGTAPPGAIADLRIRLRAQLNAPAARLRGQRPDGDATGAVAPPIYGGRHLLQDTVAPPESPALPIAPPDWVSTLNFDVAARIAAGVGAEFVRTHQEDLMAKAWEQVGAIREANACRRVAELGAAVAASLHRRHVTTLEVGEVIALAAPAAARARTTASRTTLATETVVSTLAGGAATSTFARLVRPCGPVARAAGTRAANIVSRGLAGQVTVPAPTPLIRRLAGGSPPATADALGTMVATAVDRGQAGLAGRRIVALQAIADVARADGLTEPADLLQAKVSAMTPDISLARAGRVLDLARAIQGQLPTVCQTLSDTVTMLDSPQFTGAGDGKVTSLGIQVDPARLRERIVGALRPEPGIAARVAANVSIPPDLLPPAPLDPVMAYPRFPIPTALALLEQAAEWFLPGIGQVPGETAALLQPNPVFIESFLVGLAEEMNRELRWRGYPTDLRGTPFDTFWPRPEGGADIPPIHTWRGGLGTHLDAQAQGLVVLLVRGTVVRRFPDMVVAAVPGRTASDSSTWLAPLFLIPVDSQTAAYVFGLNSNEVQAEPAPDDPGWYFAFQEHGYRLRFGFDDPPDPPPPPDPPMTNWNQLNWSLVPQRRGFVYAGDPFRAPHPTGGPEDPQWGRDAADIARIALQQPFRVLISARRLVRS</sequence>
<evidence type="ECO:0000313" key="2">
    <source>
        <dbReference type="EMBL" id="SCF02351.1"/>
    </source>
</evidence>
<evidence type="ECO:0000256" key="1">
    <source>
        <dbReference type="SAM" id="MobiDB-lite"/>
    </source>
</evidence>
<gene>
    <name evidence="2" type="ORF">GA0074695_2929</name>
</gene>
<organism evidence="2 3">
    <name type="scientific">Micromonospora viridifaciens</name>
    <dbReference type="NCBI Taxonomy" id="1881"/>
    <lineage>
        <taxon>Bacteria</taxon>
        <taxon>Bacillati</taxon>
        <taxon>Actinomycetota</taxon>
        <taxon>Actinomycetes</taxon>
        <taxon>Micromonosporales</taxon>
        <taxon>Micromonosporaceae</taxon>
        <taxon>Micromonospora</taxon>
    </lineage>
</organism>
<accession>A0A1C4X2J4</accession>
<protein>
    <submittedName>
        <fullName evidence="2">Uncharacterized protein</fullName>
    </submittedName>
</protein>
<reference evidence="3" key="1">
    <citation type="submission" date="2016-06" db="EMBL/GenBank/DDBJ databases">
        <authorList>
            <person name="Varghese N."/>
            <person name="Submissions Spin"/>
        </authorList>
    </citation>
    <scope>NUCLEOTIDE SEQUENCE [LARGE SCALE GENOMIC DNA]</scope>
    <source>
        <strain evidence="3">DSM 43909</strain>
    </source>
</reference>
<dbReference type="EMBL" id="LT607411">
    <property type="protein sequence ID" value="SCF02351.1"/>
    <property type="molecule type" value="Genomic_DNA"/>
</dbReference>
<dbReference type="AlphaFoldDB" id="A0A1C4X2J4"/>
<name>A0A1C4X2J4_MICVI</name>
<dbReference type="RefSeq" id="WP_157744455.1">
    <property type="nucleotide sequence ID" value="NZ_LT607411.1"/>
</dbReference>
<keyword evidence="3" id="KW-1185">Reference proteome</keyword>
<dbReference type="Proteomes" id="UP000198242">
    <property type="component" value="Chromosome I"/>
</dbReference>
<proteinExistence type="predicted"/>
<evidence type="ECO:0000313" key="3">
    <source>
        <dbReference type="Proteomes" id="UP000198242"/>
    </source>
</evidence>
<dbReference type="OrthoDB" id="9816502at2"/>
<feature type="region of interest" description="Disordered" evidence="1">
    <location>
        <begin position="21"/>
        <end position="50"/>
    </location>
</feature>